<dbReference type="GO" id="GO:0003677">
    <property type="term" value="F:DNA binding"/>
    <property type="evidence" value="ECO:0007669"/>
    <property type="project" value="UniProtKB-KW"/>
</dbReference>
<gene>
    <name evidence="6" type="ORF">GPM19_13000</name>
</gene>
<dbReference type="FunFam" id="3.40.190.290:FF:000001">
    <property type="entry name" value="Transcriptional regulator, LysR family"/>
    <property type="match status" value="1"/>
</dbReference>
<dbReference type="InterPro" id="IPR005119">
    <property type="entry name" value="LysR_subst-bd"/>
</dbReference>
<dbReference type="SUPFAM" id="SSF53850">
    <property type="entry name" value="Periplasmic binding protein-like II"/>
    <property type="match status" value="1"/>
</dbReference>
<dbReference type="InterPro" id="IPR036390">
    <property type="entry name" value="WH_DNA-bd_sf"/>
</dbReference>
<reference evidence="6 7" key="1">
    <citation type="submission" date="2019-12" db="EMBL/GenBank/DDBJ databases">
        <title>Halomonas rutogse sp. nov. isolated from two lakes on Tibetan Plateau.</title>
        <authorList>
            <person name="Gao P."/>
        </authorList>
    </citation>
    <scope>NUCLEOTIDE SEQUENCE [LARGE SCALE GENOMIC DNA]</scope>
    <source>
        <strain evidence="6 7">ZH2S</strain>
    </source>
</reference>
<dbReference type="AlphaFoldDB" id="A0A7X3H2F4"/>
<dbReference type="SUPFAM" id="SSF46785">
    <property type="entry name" value="Winged helix' DNA-binding domain"/>
    <property type="match status" value="1"/>
</dbReference>
<evidence type="ECO:0000313" key="6">
    <source>
        <dbReference type="EMBL" id="MWJ29104.1"/>
    </source>
</evidence>
<evidence type="ECO:0000256" key="1">
    <source>
        <dbReference type="ARBA" id="ARBA00009437"/>
    </source>
</evidence>
<dbReference type="InterPro" id="IPR058163">
    <property type="entry name" value="LysR-type_TF_proteobact-type"/>
</dbReference>
<dbReference type="Pfam" id="PF00126">
    <property type="entry name" value="HTH_1"/>
    <property type="match status" value="1"/>
</dbReference>
<keyword evidence="7" id="KW-1185">Reference proteome</keyword>
<comment type="similarity">
    <text evidence="1">Belongs to the LysR transcriptional regulatory family.</text>
</comment>
<dbReference type="PROSITE" id="PS50931">
    <property type="entry name" value="HTH_LYSR"/>
    <property type="match status" value="1"/>
</dbReference>
<dbReference type="EMBL" id="WTKP01000009">
    <property type="protein sequence ID" value="MWJ29104.1"/>
    <property type="molecule type" value="Genomic_DNA"/>
</dbReference>
<dbReference type="PANTHER" id="PTHR30537:SF5">
    <property type="entry name" value="HTH-TYPE TRANSCRIPTIONAL ACTIVATOR TTDR-RELATED"/>
    <property type="match status" value="1"/>
</dbReference>
<keyword evidence="4" id="KW-0804">Transcription</keyword>
<dbReference type="Gene3D" id="3.40.190.290">
    <property type="match status" value="1"/>
</dbReference>
<dbReference type="CDD" id="cd08479">
    <property type="entry name" value="PBP2_CrgA_like_9"/>
    <property type="match status" value="1"/>
</dbReference>
<evidence type="ECO:0000256" key="3">
    <source>
        <dbReference type="ARBA" id="ARBA00023125"/>
    </source>
</evidence>
<feature type="domain" description="HTH lysR-type" evidence="5">
    <location>
        <begin position="1"/>
        <end position="58"/>
    </location>
</feature>
<dbReference type="InterPro" id="IPR000847">
    <property type="entry name" value="LysR_HTH_N"/>
</dbReference>
<dbReference type="RefSeq" id="WP_160419438.1">
    <property type="nucleotide sequence ID" value="NZ_WTKP01000009.1"/>
</dbReference>
<keyword evidence="2" id="KW-0805">Transcription regulation</keyword>
<evidence type="ECO:0000256" key="4">
    <source>
        <dbReference type="ARBA" id="ARBA00023163"/>
    </source>
</evidence>
<dbReference type="InterPro" id="IPR036388">
    <property type="entry name" value="WH-like_DNA-bd_sf"/>
</dbReference>
<evidence type="ECO:0000259" key="5">
    <source>
        <dbReference type="PROSITE" id="PS50931"/>
    </source>
</evidence>
<sequence>MSSNDFKFFIFICQSGSISKAAKDSDITPAAASKRLSKIEKSAGCQLLSRSTRSLSLTPNGKIYLEYARKVTSTIEEMSAALRQTTNEAEGPIRINAPFGFGRKYVSRFVSDFIEENPKIECHLHLSDHPLNLINNSFDIGIRFGSLPDSGLHARKIASHRRFLCASPDYLENKNEPKSPQELTHHNCIVLRQNEETYGNWHFTKEDQIYHVRVGGNLSSNDGESVLSWTLKGHGIAIRAEWDVYNHIKKGTLKKVLSDYHLPNADIYAVYPYKQSIPNRLRIFIDYLAEKMKIVPF</sequence>
<comment type="caution">
    <text evidence="6">The sequence shown here is derived from an EMBL/GenBank/DDBJ whole genome shotgun (WGS) entry which is preliminary data.</text>
</comment>
<protein>
    <submittedName>
        <fullName evidence="6">LysR family transcriptional regulator</fullName>
    </submittedName>
</protein>
<organism evidence="6 7">
    <name type="scientific">Vreelandella zhuhanensis</name>
    <dbReference type="NCBI Taxonomy" id="2684210"/>
    <lineage>
        <taxon>Bacteria</taxon>
        <taxon>Pseudomonadati</taxon>
        <taxon>Pseudomonadota</taxon>
        <taxon>Gammaproteobacteria</taxon>
        <taxon>Oceanospirillales</taxon>
        <taxon>Halomonadaceae</taxon>
        <taxon>Vreelandella</taxon>
    </lineage>
</organism>
<dbReference type="GO" id="GO:0003700">
    <property type="term" value="F:DNA-binding transcription factor activity"/>
    <property type="evidence" value="ECO:0007669"/>
    <property type="project" value="InterPro"/>
</dbReference>
<evidence type="ECO:0000256" key="2">
    <source>
        <dbReference type="ARBA" id="ARBA00023015"/>
    </source>
</evidence>
<evidence type="ECO:0000313" key="7">
    <source>
        <dbReference type="Proteomes" id="UP000437638"/>
    </source>
</evidence>
<dbReference type="Pfam" id="PF03466">
    <property type="entry name" value="LysR_substrate"/>
    <property type="match status" value="1"/>
</dbReference>
<proteinExistence type="inferred from homology"/>
<dbReference type="Gene3D" id="1.10.10.10">
    <property type="entry name" value="Winged helix-like DNA-binding domain superfamily/Winged helix DNA-binding domain"/>
    <property type="match status" value="1"/>
</dbReference>
<dbReference type="PANTHER" id="PTHR30537">
    <property type="entry name" value="HTH-TYPE TRANSCRIPTIONAL REGULATOR"/>
    <property type="match status" value="1"/>
</dbReference>
<name>A0A7X3H2F4_9GAMM</name>
<keyword evidence="3" id="KW-0238">DNA-binding</keyword>
<dbReference type="Proteomes" id="UP000437638">
    <property type="component" value="Unassembled WGS sequence"/>
</dbReference>
<accession>A0A7X3H2F4</accession>